<feature type="region of interest" description="Disordered" evidence="1">
    <location>
        <begin position="29"/>
        <end position="86"/>
    </location>
</feature>
<feature type="compositionally biased region" description="Polar residues" evidence="1">
    <location>
        <begin position="34"/>
        <end position="50"/>
    </location>
</feature>
<dbReference type="OrthoDB" id="2891636at2759"/>
<feature type="compositionally biased region" description="Basic and acidic residues" evidence="1">
    <location>
        <begin position="73"/>
        <end position="86"/>
    </location>
</feature>
<evidence type="ECO:0000313" key="3">
    <source>
        <dbReference type="EMBL" id="TRM67793.1"/>
    </source>
</evidence>
<dbReference type="EMBL" id="VDMD01000002">
    <property type="protein sequence ID" value="TRM67793.1"/>
    <property type="molecule type" value="Genomic_DNA"/>
</dbReference>
<feature type="signal peptide" evidence="2">
    <location>
        <begin position="1"/>
        <end position="28"/>
    </location>
</feature>
<comment type="caution">
    <text evidence="3">The sequence shown here is derived from an EMBL/GenBank/DDBJ whole genome shotgun (WGS) entry which is preliminary data.</text>
</comment>
<keyword evidence="2" id="KW-0732">Signal</keyword>
<evidence type="ECO:0000313" key="4">
    <source>
        <dbReference type="Proteomes" id="UP000320762"/>
    </source>
</evidence>
<reference evidence="3 4" key="1">
    <citation type="journal article" date="2019" name="New Phytol.">
        <title>Comparative genomics reveals unique wood-decay strategies and fruiting body development in the Schizophyllaceae.</title>
        <authorList>
            <person name="Almasi E."/>
            <person name="Sahu N."/>
            <person name="Krizsan K."/>
            <person name="Balint B."/>
            <person name="Kovacs G.M."/>
            <person name="Kiss B."/>
            <person name="Cseklye J."/>
            <person name="Drula E."/>
            <person name="Henrissat B."/>
            <person name="Nagy I."/>
            <person name="Chovatia M."/>
            <person name="Adam C."/>
            <person name="LaButti K."/>
            <person name="Lipzen A."/>
            <person name="Riley R."/>
            <person name="Grigoriev I.V."/>
            <person name="Nagy L.G."/>
        </authorList>
    </citation>
    <scope>NUCLEOTIDE SEQUENCE [LARGE SCALE GENOMIC DNA]</scope>
    <source>
        <strain evidence="3 4">NL-1724</strain>
    </source>
</reference>
<evidence type="ECO:0000256" key="1">
    <source>
        <dbReference type="SAM" id="MobiDB-lite"/>
    </source>
</evidence>
<name>A0A550CSN6_9AGAR</name>
<keyword evidence="4" id="KW-1185">Reference proteome</keyword>
<proteinExistence type="predicted"/>
<sequence>MSASRGGVMAAACVGAIALCGVSMYAQGRDTKAQEGQSMSMHGNGPSTTGKGEGSKRAMTSAEVSDAVSHVPRPGEREAMKERVQQ</sequence>
<dbReference type="Proteomes" id="UP000320762">
    <property type="component" value="Unassembled WGS sequence"/>
</dbReference>
<feature type="chain" id="PRO_5022042863" evidence="2">
    <location>
        <begin position="29"/>
        <end position="86"/>
    </location>
</feature>
<dbReference type="AlphaFoldDB" id="A0A550CSN6"/>
<organism evidence="3 4">
    <name type="scientific">Schizophyllum amplum</name>
    <dbReference type="NCBI Taxonomy" id="97359"/>
    <lineage>
        <taxon>Eukaryota</taxon>
        <taxon>Fungi</taxon>
        <taxon>Dikarya</taxon>
        <taxon>Basidiomycota</taxon>
        <taxon>Agaricomycotina</taxon>
        <taxon>Agaricomycetes</taxon>
        <taxon>Agaricomycetidae</taxon>
        <taxon>Agaricales</taxon>
        <taxon>Schizophyllaceae</taxon>
        <taxon>Schizophyllum</taxon>
    </lineage>
</organism>
<evidence type="ECO:0000256" key="2">
    <source>
        <dbReference type="SAM" id="SignalP"/>
    </source>
</evidence>
<accession>A0A550CSN6</accession>
<protein>
    <submittedName>
        <fullName evidence="3">Uncharacterized protein</fullName>
    </submittedName>
</protein>
<gene>
    <name evidence="3" type="ORF">BD626DRAFT_564693</name>
</gene>